<dbReference type="Proteomes" id="UP000256794">
    <property type="component" value="Unassembled WGS sequence"/>
</dbReference>
<gene>
    <name evidence="3" type="ORF">ATH84_101921</name>
</gene>
<evidence type="ECO:0000256" key="2">
    <source>
        <dbReference type="ARBA" id="ARBA00023002"/>
    </source>
</evidence>
<comment type="similarity">
    <text evidence="1">Belongs to the short-chain dehydrogenases/reductases (SDR) family.</text>
</comment>
<organism evidence="3 4">
    <name type="scientific">Paracoccus versutus</name>
    <name type="common">Thiobacillus versutus</name>
    <dbReference type="NCBI Taxonomy" id="34007"/>
    <lineage>
        <taxon>Bacteria</taxon>
        <taxon>Pseudomonadati</taxon>
        <taxon>Pseudomonadota</taxon>
        <taxon>Alphaproteobacteria</taxon>
        <taxon>Rhodobacterales</taxon>
        <taxon>Paracoccaceae</taxon>
        <taxon>Paracoccus</taxon>
    </lineage>
</organism>
<dbReference type="Pfam" id="PF13561">
    <property type="entry name" value="adh_short_C2"/>
    <property type="match status" value="1"/>
</dbReference>
<dbReference type="InterPro" id="IPR002347">
    <property type="entry name" value="SDR_fam"/>
</dbReference>
<dbReference type="InterPro" id="IPR020904">
    <property type="entry name" value="Sc_DH/Rdtase_CS"/>
</dbReference>
<evidence type="ECO:0000313" key="4">
    <source>
        <dbReference type="Proteomes" id="UP000256794"/>
    </source>
</evidence>
<dbReference type="FunFam" id="3.40.50.720:FF:000084">
    <property type="entry name" value="Short-chain dehydrogenase reductase"/>
    <property type="match status" value="1"/>
</dbReference>
<dbReference type="CDD" id="cd05233">
    <property type="entry name" value="SDR_c"/>
    <property type="match status" value="1"/>
</dbReference>
<comment type="caution">
    <text evidence="3">The sequence shown here is derived from an EMBL/GenBank/DDBJ whole genome shotgun (WGS) entry which is preliminary data.</text>
</comment>
<reference evidence="3 4" key="1">
    <citation type="submission" date="2018-08" db="EMBL/GenBank/DDBJ databases">
        <title>Genomic Encyclopedia of Archaeal and Bacterial Type Strains, Phase II (KMG-II): from individual species to whole genera.</title>
        <authorList>
            <person name="Goeker M."/>
        </authorList>
    </citation>
    <scope>NUCLEOTIDE SEQUENCE [LARGE SCALE GENOMIC DNA]</scope>
    <source>
        <strain evidence="3 4">DSM 582</strain>
    </source>
</reference>
<dbReference type="RefSeq" id="WP_084196986.1">
    <property type="nucleotide sequence ID" value="NZ_CP035286.1"/>
</dbReference>
<dbReference type="PANTHER" id="PTHR43477:SF1">
    <property type="entry name" value="DIHYDROANTICAPSIN 7-DEHYDROGENASE"/>
    <property type="match status" value="1"/>
</dbReference>
<dbReference type="PRINTS" id="PR00081">
    <property type="entry name" value="GDHRDH"/>
</dbReference>
<evidence type="ECO:0000256" key="1">
    <source>
        <dbReference type="ARBA" id="ARBA00006484"/>
    </source>
</evidence>
<dbReference type="EMBL" id="QUMX01000019">
    <property type="protein sequence ID" value="REG45753.1"/>
    <property type="molecule type" value="Genomic_DNA"/>
</dbReference>
<sequence length="268" mass="28451">MNIESKALAQAPLAGRLAGRTAIITGGANGMGLAAVRMFAEAGARVAILDIAAEAGRAAEAELAAAGREVMFIETDVTRSEAVRAALARINTEWGPVDTLFSHAGTIIVKPLHESTDEDYDRLMAINVRSSFIVCREVVKQMRENGGGSIVITSSIGGEKGFALESIYCMSKGAVLQLARSIAIEYRDQGIRANAVCPAFVKTAHGLREIEELDGLGQNWNEADLHAVQGRLCEPEEVAAAALWLASDEASFVNGTALYVDNGWYAKG</sequence>
<dbReference type="PRINTS" id="PR00080">
    <property type="entry name" value="SDRFAMILY"/>
</dbReference>
<dbReference type="AlphaFoldDB" id="A0AAQ0HIJ4"/>
<dbReference type="InterPro" id="IPR036291">
    <property type="entry name" value="NAD(P)-bd_dom_sf"/>
</dbReference>
<dbReference type="InterPro" id="IPR051122">
    <property type="entry name" value="SDR_DHRS6-like"/>
</dbReference>
<keyword evidence="4" id="KW-1185">Reference proteome</keyword>
<dbReference type="Gene3D" id="3.40.50.720">
    <property type="entry name" value="NAD(P)-binding Rossmann-like Domain"/>
    <property type="match status" value="1"/>
</dbReference>
<keyword evidence="2" id="KW-0560">Oxidoreductase</keyword>
<dbReference type="PROSITE" id="PS00061">
    <property type="entry name" value="ADH_SHORT"/>
    <property type="match status" value="1"/>
</dbReference>
<proteinExistence type="inferred from homology"/>
<name>A0AAQ0HIJ4_PARVE</name>
<accession>A0AAQ0HIJ4</accession>
<evidence type="ECO:0000313" key="3">
    <source>
        <dbReference type="EMBL" id="REG45753.1"/>
    </source>
</evidence>
<protein>
    <submittedName>
        <fullName evidence="3">NAD(P)-dependent dehydrogenase (Short-subunit alcohol dehydrogenase family)</fullName>
    </submittedName>
</protein>
<dbReference type="PANTHER" id="PTHR43477">
    <property type="entry name" value="DIHYDROANTICAPSIN 7-DEHYDROGENASE"/>
    <property type="match status" value="1"/>
</dbReference>
<dbReference type="GO" id="GO:0016491">
    <property type="term" value="F:oxidoreductase activity"/>
    <property type="evidence" value="ECO:0007669"/>
    <property type="project" value="UniProtKB-KW"/>
</dbReference>
<dbReference type="SUPFAM" id="SSF51735">
    <property type="entry name" value="NAD(P)-binding Rossmann-fold domains"/>
    <property type="match status" value="1"/>
</dbReference>